<comment type="caution">
    <text evidence="4">The sequence shown here is derived from an EMBL/GenBank/DDBJ whole genome shotgun (WGS) entry which is preliminary data.</text>
</comment>
<dbReference type="Pfam" id="PF03792">
    <property type="entry name" value="PBC"/>
    <property type="match status" value="1"/>
</dbReference>
<evidence type="ECO:0000256" key="2">
    <source>
        <dbReference type="SAM" id="MobiDB-lite"/>
    </source>
</evidence>
<accession>A0AB34I2E0</accession>
<sequence length="230" mass="24739">MDEQPRLMHSHAGVGMAGHPGLSQHLQDGAGGTEGEGGRKQDIGDILQQIMTITDQSLDEAQARKHALNCHRMKPALFNVLCEIKEKTEVDLDQFWRLRGGAEDAKNSLVRPTRQRAQLAFQRRGLWGSCEASLKAGDLTTGLMLMQGYQRPPPSRSRPGPGGLLCAPRRCAHWQGAAAQRRAGLEPPNPRRGRPGKPRVPGEGLGCVFTDSLLLGAAPGSLPPPATSSP</sequence>
<comment type="subcellular location">
    <subcellularLocation>
        <location evidence="1">Nucleus</location>
    </subcellularLocation>
</comment>
<dbReference type="GO" id="GO:0005634">
    <property type="term" value="C:nucleus"/>
    <property type="evidence" value="ECO:0007669"/>
    <property type="project" value="UniProtKB-SubCell"/>
</dbReference>
<feature type="domain" description="PBC" evidence="3">
    <location>
        <begin position="38"/>
        <end position="230"/>
    </location>
</feature>
<evidence type="ECO:0000313" key="5">
    <source>
        <dbReference type="Proteomes" id="UP001159641"/>
    </source>
</evidence>
<dbReference type="Proteomes" id="UP001159641">
    <property type="component" value="Unassembled WGS sequence"/>
</dbReference>
<evidence type="ECO:0000259" key="3">
    <source>
        <dbReference type="PROSITE" id="PS51978"/>
    </source>
</evidence>
<dbReference type="PANTHER" id="PTHR12623:SF11">
    <property type="entry name" value="PRE-B-CELL LEUKEMIA TRANSCRIPTION FACTOR 1-LIKE"/>
    <property type="match status" value="1"/>
</dbReference>
<name>A0AB34I2E0_ESCRO</name>
<evidence type="ECO:0000313" key="4">
    <source>
        <dbReference type="EMBL" id="KAJ8797620.1"/>
    </source>
</evidence>
<protein>
    <recommendedName>
        <fullName evidence="3">PBC domain-containing protein</fullName>
    </recommendedName>
</protein>
<organism evidence="4 5">
    <name type="scientific">Eschrichtius robustus</name>
    <name type="common">California gray whale</name>
    <name type="synonym">Eschrichtius gibbosus</name>
    <dbReference type="NCBI Taxonomy" id="9764"/>
    <lineage>
        <taxon>Eukaryota</taxon>
        <taxon>Metazoa</taxon>
        <taxon>Chordata</taxon>
        <taxon>Craniata</taxon>
        <taxon>Vertebrata</taxon>
        <taxon>Euteleostomi</taxon>
        <taxon>Mammalia</taxon>
        <taxon>Eutheria</taxon>
        <taxon>Laurasiatheria</taxon>
        <taxon>Artiodactyla</taxon>
        <taxon>Whippomorpha</taxon>
        <taxon>Cetacea</taxon>
        <taxon>Mysticeti</taxon>
        <taxon>Eschrichtiidae</taxon>
        <taxon>Eschrichtius</taxon>
    </lineage>
</organism>
<dbReference type="PROSITE" id="PS51978">
    <property type="entry name" value="PBC"/>
    <property type="match status" value="1"/>
</dbReference>
<dbReference type="EMBL" id="JAIQCJ010000193">
    <property type="protein sequence ID" value="KAJ8797620.1"/>
    <property type="molecule type" value="Genomic_DNA"/>
</dbReference>
<dbReference type="AlphaFoldDB" id="A0AB34I2E0"/>
<feature type="region of interest" description="Disordered" evidence="2">
    <location>
        <begin position="1"/>
        <end position="40"/>
    </location>
</feature>
<dbReference type="InterPro" id="IPR039040">
    <property type="entry name" value="NAB_fam"/>
</dbReference>
<evidence type="ECO:0000256" key="1">
    <source>
        <dbReference type="ARBA" id="ARBA00004123"/>
    </source>
</evidence>
<dbReference type="GO" id="GO:0003712">
    <property type="term" value="F:transcription coregulator activity"/>
    <property type="evidence" value="ECO:0007669"/>
    <property type="project" value="InterPro"/>
</dbReference>
<gene>
    <name evidence="4" type="ORF">J1605_017220</name>
</gene>
<proteinExistence type="predicted"/>
<keyword evidence="5" id="KW-1185">Reference proteome</keyword>
<dbReference type="InterPro" id="IPR005542">
    <property type="entry name" value="PBX_PBC_dom"/>
</dbReference>
<reference evidence="4 5" key="1">
    <citation type="submission" date="2022-11" db="EMBL/GenBank/DDBJ databases">
        <title>Whole genome sequence of Eschrichtius robustus ER-17-0199.</title>
        <authorList>
            <person name="Bruniche-Olsen A."/>
            <person name="Black A.N."/>
            <person name="Fields C.J."/>
            <person name="Walden K."/>
            <person name="Dewoody J.A."/>
        </authorList>
    </citation>
    <scope>NUCLEOTIDE SEQUENCE [LARGE SCALE GENOMIC DNA]</scope>
    <source>
        <strain evidence="4">ER-17-0199</strain>
        <tissue evidence="4">Blubber</tissue>
    </source>
</reference>
<dbReference type="PANTHER" id="PTHR12623">
    <property type="entry name" value="NGFI-A BINDING PROTEIN"/>
    <property type="match status" value="1"/>
</dbReference>
<dbReference type="GO" id="GO:0003700">
    <property type="term" value="F:DNA-binding transcription factor activity"/>
    <property type="evidence" value="ECO:0007669"/>
    <property type="project" value="InterPro"/>
</dbReference>
<feature type="region of interest" description="Disordered" evidence="2">
    <location>
        <begin position="177"/>
        <end position="205"/>
    </location>
</feature>